<organism evidence="1">
    <name type="scientific">Theileria annulata</name>
    <dbReference type="NCBI Taxonomy" id="5874"/>
    <lineage>
        <taxon>Eukaryota</taxon>
        <taxon>Sar</taxon>
        <taxon>Alveolata</taxon>
        <taxon>Apicomplexa</taxon>
        <taxon>Aconoidasida</taxon>
        <taxon>Piroplasmida</taxon>
        <taxon>Theileriidae</taxon>
        <taxon>Theileria</taxon>
    </lineage>
</organism>
<dbReference type="InterPro" id="IPR007480">
    <property type="entry name" value="DUF529"/>
</dbReference>
<evidence type="ECO:0000313" key="1">
    <source>
        <dbReference type="EMBL" id="SVP93706.1"/>
    </source>
</evidence>
<accession>A0A3B0NEW9</accession>
<protein>
    <submittedName>
        <fullName evidence="1">Uncharacterized protein</fullName>
    </submittedName>
</protein>
<name>A0A3B0NEW9_THEAN</name>
<dbReference type="VEuPathDB" id="PiroplasmaDB:TA17575"/>
<gene>
    <name evidence="1" type="ORF">TAT_000269900</name>
</gene>
<reference evidence="1" key="1">
    <citation type="submission" date="2018-07" db="EMBL/GenBank/DDBJ databases">
        <authorList>
            <person name="Quirk P.G."/>
            <person name="Krulwich T.A."/>
        </authorList>
    </citation>
    <scope>NUCLEOTIDE SEQUENCE</scope>
    <source>
        <strain evidence="1">Anand</strain>
    </source>
</reference>
<sequence>MKFECNNYSEFTCVNWAICNLSGDKNDVMCGCEETSNTHQKLAESDIKVYTLDSNDEREENNTTKYNFEKYFYGFVLQLNDEVKCVEIKFKDKTMWVYDENKKIYPVKAYFDTSQTLFEFVSKGTGKSNQPEFELLDYGHHYVFKINTNDKCSLIKHKNNTIWSHEPKDLGNTFPVQFSISKFNIKYWGFNVPQLDMIFFGDYSLVYIYLYLNGSWRKVRTNHLNKLEKNKFKFTTSDGTDESDDKNRYEASDGQNKEYIITTKDGYVFSKVEYDGKEVWKKNITIRPTRIFIKLNESYLIISTSDGDTLYYQYANKKLTLRTDKN</sequence>
<proteinExistence type="predicted"/>
<dbReference type="VEuPathDB" id="PiroplasmaDB:TA17580"/>
<dbReference type="Pfam" id="PF04385">
    <property type="entry name" value="FAINT"/>
    <property type="match status" value="2"/>
</dbReference>
<dbReference type="AlphaFoldDB" id="A0A3B0NEW9"/>
<dbReference type="EMBL" id="UIVT01000003">
    <property type="protein sequence ID" value="SVP93706.1"/>
    <property type="molecule type" value="Genomic_DNA"/>
</dbReference>